<protein>
    <submittedName>
        <fullName evidence="1">TAGLN3 protein</fullName>
    </submittedName>
</protein>
<feature type="non-terminal residue" evidence="1">
    <location>
        <position position="96"/>
    </location>
</feature>
<accession>A0A812VXM9</accession>
<name>A0A812VXM9_9DINO</name>
<sequence>EKFTYAHWPDCCYLLTADGDAAADRKLKAFGPLTSEEGFLQHAESTRVLVHASTQRVVGVRVGNGDDCYLLQSVIGSAELCEQLRGQEASASCSLL</sequence>
<dbReference type="Proteomes" id="UP000601435">
    <property type="component" value="Unassembled WGS sequence"/>
</dbReference>
<dbReference type="OrthoDB" id="430149at2759"/>
<dbReference type="AlphaFoldDB" id="A0A812VXM9"/>
<evidence type="ECO:0000313" key="1">
    <source>
        <dbReference type="EMBL" id="CAE7646963.1"/>
    </source>
</evidence>
<organism evidence="1 2">
    <name type="scientific">Symbiodinium necroappetens</name>
    <dbReference type="NCBI Taxonomy" id="1628268"/>
    <lineage>
        <taxon>Eukaryota</taxon>
        <taxon>Sar</taxon>
        <taxon>Alveolata</taxon>
        <taxon>Dinophyceae</taxon>
        <taxon>Suessiales</taxon>
        <taxon>Symbiodiniaceae</taxon>
        <taxon>Symbiodinium</taxon>
    </lineage>
</organism>
<proteinExistence type="predicted"/>
<keyword evidence="2" id="KW-1185">Reference proteome</keyword>
<dbReference type="EMBL" id="CAJNJA010030675">
    <property type="protein sequence ID" value="CAE7646963.1"/>
    <property type="molecule type" value="Genomic_DNA"/>
</dbReference>
<reference evidence="1" key="1">
    <citation type="submission" date="2021-02" db="EMBL/GenBank/DDBJ databases">
        <authorList>
            <person name="Dougan E. K."/>
            <person name="Rhodes N."/>
            <person name="Thang M."/>
            <person name="Chan C."/>
        </authorList>
    </citation>
    <scope>NUCLEOTIDE SEQUENCE</scope>
</reference>
<comment type="caution">
    <text evidence="1">The sequence shown here is derived from an EMBL/GenBank/DDBJ whole genome shotgun (WGS) entry which is preliminary data.</text>
</comment>
<gene>
    <name evidence="1" type="primary">TAGLN3</name>
    <name evidence="1" type="ORF">SNEC2469_LOCUS18283</name>
</gene>
<evidence type="ECO:0000313" key="2">
    <source>
        <dbReference type="Proteomes" id="UP000601435"/>
    </source>
</evidence>